<dbReference type="Proteomes" id="UP000887568">
    <property type="component" value="Unplaced"/>
</dbReference>
<evidence type="ECO:0000313" key="18">
    <source>
        <dbReference type="Proteomes" id="UP000887568"/>
    </source>
</evidence>
<dbReference type="SUPFAM" id="SSF82708">
    <property type="entry name" value="R3H domain"/>
    <property type="match status" value="1"/>
</dbReference>
<dbReference type="InterPro" id="IPR014789">
    <property type="entry name" value="PolyA-riboNase_RNA-binding"/>
</dbReference>
<dbReference type="SUPFAM" id="SSF54928">
    <property type="entry name" value="RNA-binding domain, RBD"/>
    <property type="match status" value="1"/>
</dbReference>
<dbReference type="FunFam" id="3.30.420.10:FF:000196">
    <property type="entry name" value="Poly(A)-specific ribonuclease PARN"/>
    <property type="match status" value="1"/>
</dbReference>
<dbReference type="PANTHER" id="PTHR15092:SF44">
    <property type="entry name" value="POLY(A)-SPECIFIC RIBONUCLEASE PARN"/>
    <property type="match status" value="1"/>
</dbReference>
<keyword evidence="12" id="KW-0694">RNA-binding</keyword>
<dbReference type="EC" id="3.1.13.4" evidence="5"/>
<evidence type="ECO:0000256" key="15">
    <source>
        <dbReference type="SAM" id="MobiDB-lite"/>
    </source>
</evidence>
<dbReference type="GO" id="GO:0000289">
    <property type="term" value="P:nuclear-transcribed mRNA poly(A) tail shortening"/>
    <property type="evidence" value="ECO:0007669"/>
    <property type="project" value="TreeGrafter"/>
</dbReference>
<dbReference type="InterPro" id="IPR051181">
    <property type="entry name" value="CAF1_poly(A)_ribonucleases"/>
</dbReference>
<evidence type="ECO:0000256" key="9">
    <source>
        <dbReference type="ARBA" id="ARBA00022723"/>
    </source>
</evidence>
<evidence type="ECO:0000256" key="5">
    <source>
        <dbReference type="ARBA" id="ARBA00012161"/>
    </source>
</evidence>
<evidence type="ECO:0000256" key="4">
    <source>
        <dbReference type="ARBA" id="ARBA00008372"/>
    </source>
</evidence>
<keyword evidence="8" id="KW-0540">Nuclease</keyword>
<keyword evidence="9" id="KW-0479">Metal-binding</keyword>
<dbReference type="GO" id="GO:1990432">
    <property type="term" value="P:siRNA 3'-end processing"/>
    <property type="evidence" value="ECO:0007669"/>
    <property type="project" value="TreeGrafter"/>
</dbReference>
<keyword evidence="11" id="KW-0269">Exonuclease</keyword>
<dbReference type="InterPro" id="IPR012337">
    <property type="entry name" value="RNaseH-like_sf"/>
</dbReference>
<evidence type="ECO:0000256" key="12">
    <source>
        <dbReference type="ARBA" id="ARBA00022884"/>
    </source>
</evidence>
<dbReference type="FunFam" id="3.30.420.10:FF:000035">
    <property type="entry name" value="Poly(A)-specific ribonuclease PARN"/>
    <property type="match status" value="1"/>
</dbReference>
<dbReference type="Pfam" id="PF08675">
    <property type="entry name" value="RNA_bind"/>
    <property type="match status" value="1"/>
</dbReference>
<dbReference type="InterPro" id="IPR006941">
    <property type="entry name" value="RNase_CAF1"/>
</dbReference>
<dbReference type="InterPro" id="IPR012677">
    <property type="entry name" value="Nucleotide-bd_a/b_plait_sf"/>
</dbReference>
<dbReference type="GO" id="GO:0004535">
    <property type="term" value="F:poly(A)-specific ribonuclease activity"/>
    <property type="evidence" value="ECO:0007669"/>
    <property type="project" value="UniProtKB-EC"/>
</dbReference>
<dbReference type="CDD" id="cd02637">
    <property type="entry name" value="R3H_PARN"/>
    <property type="match status" value="1"/>
</dbReference>
<dbReference type="GO" id="GO:1990431">
    <property type="term" value="P:priRNA 3'-end processing"/>
    <property type="evidence" value="ECO:0007669"/>
    <property type="project" value="TreeGrafter"/>
</dbReference>
<keyword evidence="18" id="KW-1185">Reference proteome</keyword>
<dbReference type="GO" id="GO:0005737">
    <property type="term" value="C:cytoplasm"/>
    <property type="evidence" value="ECO:0007669"/>
    <property type="project" value="UniProtKB-SubCell"/>
</dbReference>
<proteinExistence type="inferred from homology"/>
<comment type="catalytic activity">
    <reaction evidence="1">
        <text>Exonucleolytic cleavage of poly(A) to 5'-AMP.</text>
        <dbReference type="EC" id="3.1.13.4"/>
    </reaction>
</comment>
<comment type="subcellular location">
    <subcellularLocation>
        <location evidence="3">Cytoplasm</location>
    </subcellularLocation>
    <subcellularLocation>
        <location evidence="2">Nucleus</location>
    </subcellularLocation>
</comment>
<dbReference type="Gene3D" id="3.30.420.10">
    <property type="entry name" value="Ribonuclease H-like superfamily/Ribonuclease H"/>
    <property type="match status" value="2"/>
</dbReference>
<dbReference type="OMA" id="LTTCHED"/>
<keyword evidence="10" id="KW-0378">Hydrolase</keyword>
<dbReference type="InterPro" id="IPR036867">
    <property type="entry name" value="R3H_dom_sf"/>
</dbReference>
<dbReference type="GO" id="GO:0005634">
    <property type="term" value="C:nucleus"/>
    <property type="evidence" value="ECO:0007669"/>
    <property type="project" value="UniProtKB-SubCell"/>
</dbReference>
<evidence type="ECO:0000256" key="3">
    <source>
        <dbReference type="ARBA" id="ARBA00004496"/>
    </source>
</evidence>
<dbReference type="InterPro" id="IPR034042">
    <property type="entry name" value="PARN_R3H"/>
</dbReference>
<feature type="domain" description="R3H" evidence="16">
    <location>
        <begin position="179"/>
        <end position="246"/>
    </location>
</feature>
<dbReference type="InterPro" id="IPR036397">
    <property type="entry name" value="RNaseH_sf"/>
</dbReference>
<evidence type="ECO:0000256" key="8">
    <source>
        <dbReference type="ARBA" id="ARBA00022722"/>
    </source>
</evidence>
<evidence type="ECO:0000256" key="7">
    <source>
        <dbReference type="ARBA" id="ARBA00022490"/>
    </source>
</evidence>
<dbReference type="GeneID" id="119738103"/>
<dbReference type="GO" id="GO:0046872">
    <property type="term" value="F:metal ion binding"/>
    <property type="evidence" value="ECO:0007669"/>
    <property type="project" value="UniProtKB-KW"/>
</dbReference>
<evidence type="ECO:0000256" key="2">
    <source>
        <dbReference type="ARBA" id="ARBA00004123"/>
    </source>
</evidence>
<feature type="compositionally biased region" description="Basic and acidic residues" evidence="15">
    <location>
        <begin position="644"/>
        <end position="662"/>
    </location>
</feature>
<sequence length="662" mass="74839">MEVTKKNFKEVLKTLPKILQSASFIAIDGEFTGLHHNVKPSSYDTPEERYDKLRQGSMDFLLVQFGMCVFKYERENSRYLVHPFNFYVFPRPMTNSRKPDHRFLCQSSSIDFLASFGFDFNKVFRDGIPYLTSIEKDALKEHIKEKHAFFQQESSASQPSPGFLSPAAKKPVEIPPEQKEFVEGVCKQVDEFVKNDKEQTLNLDPCTGFQRKLTFQTVKARHESGLMLTTKAGEKGERYIEVTKATEEDKKLMMQKRLQAELDEVDDAAGFSQVIDLISSTGKPVIAHNMMLDVMHVLQQFSCPLPEDLSEFKELVGCVFPKLIDTKVMAGTQPFKERIPMTGLTELEKTLKCDPFTKPTFVTAPGYPTYCSSNDQSHEAGYDAFITGSCFATMANYLGTFLDPPRGRVSPTCNLIEPFHNKMCLFRVQDLPYLNLSGPDLIPPRDHVFHLTFPAEWRSHDIQHLFSTFGQVFVNWIDQSSAFVCLTNREEASEVMKTIERAPEYTLKTYKEYRRALNNATPEQPMDVAQPSTLGDHAISKTTATKSPFRVPRSLKRPHDASEVRGEDAEVAELTAVGGKKRKPMDPNAPVFVSRRSVSPVDSTSPDNQQPPHTDVPDKDPQDNLQTDAPKDEADSSTTSEIKGSAKEGDESKKLFEEPDTW</sequence>
<dbReference type="InterPro" id="IPR035979">
    <property type="entry name" value="RBD_domain_sf"/>
</dbReference>
<dbReference type="CDD" id="cd12428">
    <property type="entry name" value="RRM_PARN"/>
    <property type="match status" value="1"/>
</dbReference>
<keyword evidence="7" id="KW-0963">Cytoplasm</keyword>
<evidence type="ECO:0000256" key="1">
    <source>
        <dbReference type="ARBA" id="ARBA00001663"/>
    </source>
</evidence>
<feature type="region of interest" description="Disordered" evidence="15">
    <location>
        <begin position="541"/>
        <end position="662"/>
    </location>
</feature>
<feature type="region of interest" description="Disordered" evidence="15">
    <location>
        <begin position="150"/>
        <end position="169"/>
    </location>
</feature>
<accession>A0A914AXA8</accession>
<dbReference type="PANTHER" id="PTHR15092">
    <property type="entry name" value="POLY A -SPECIFIC RIBONUCLEASE/TARGET OF EGR1, MEMBER 1"/>
    <property type="match status" value="1"/>
</dbReference>
<dbReference type="Pfam" id="PF04857">
    <property type="entry name" value="CAF1"/>
    <property type="match status" value="1"/>
</dbReference>
<feature type="compositionally biased region" description="Low complexity" evidence="15">
    <location>
        <begin position="594"/>
        <end position="607"/>
    </location>
</feature>
<comment type="similarity">
    <text evidence="4">Belongs to the CAF1 family.</text>
</comment>
<dbReference type="SUPFAM" id="SSF53098">
    <property type="entry name" value="Ribonuclease H-like"/>
    <property type="match status" value="1"/>
</dbReference>
<dbReference type="EnsemblMetazoa" id="XM_038212842.1">
    <property type="protein sequence ID" value="XP_038068770.1"/>
    <property type="gene ID" value="LOC119738103"/>
</dbReference>
<evidence type="ECO:0000313" key="17">
    <source>
        <dbReference type="EnsemblMetazoa" id="XP_038068770.1"/>
    </source>
</evidence>
<feature type="compositionally biased region" description="Polar residues" evidence="15">
    <location>
        <begin position="151"/>
        <end position="160"/>
    </location>
</feature>
<dbReference type="InterPro" id="IPR001374">
    <property type="entry name" value="R3H_dom"/>
</dbReference>
<evidence type="ECO:0000256" key="10">
    <source>
        <dbReference type="ARBA" id="ARBA00022801"/>
    </source>
</evidence>
<dbReference type="PROSITE" id="PS51061">
    <property type="entry name" value="R3H"/>
    <property type="match status" value="1"/>
</dbReference>
<protein>
    <recommendedName>
        <fullName evidence="6">Poly(A)-specific ribonuclease PARN</fullName>
        <ecNumber evidence="5">3.1.13.4</ecNumber>
    </recommendedName>
    <alternativeName>
        <fullName evidence="14">Polyadenylate-specific ribonuclease</fullName>
    </alternativeName>
</protein>
<dbReference type="GO" id="GO:0003723">
    <property type="term" value="F:RNA binding"/>
    <property type="evidence" value="ECO:0007669"/>
    <property type="project" value="UniProtKB-KW"/>
</dbReference>
<organism evidence="17 18">
    <name type="scientific">Patiria miniata</name>
    <name type="common">Bat star</name>
    <name type="synonym">Asterina miniata</name>
    <dbReference type="NCBI Taxonomy" id="46514"/>
    <lineage>
        <taxon>Eukaryota</taxon>
        <taxon>Metazoa</taxon>
        <taxon>Echinodermata</taxon>
        <taxon>Eleutherozoa</taxon>
        <taxon>Asterozoa</taxon>
        <taxon>Asteroidea</taxon>
        <taxon>Valvatacea</taxon>
        <taxon>Valvatida</taxon>
        <taxon>Asterinidae</taxon>
        <taxon>Patiria</taxon>
    </lineage>
</organism>
<evidence type="ECO:0000256" key="6">
    <source>
        <dbReference type="ARBA" id="ARBA00015918"/>
    </source>
</evidence>
<name>A0A914AXA8_PATMI</name>
<dbReference type="OrthoDB" id="1432093at2759"/>
<evidence type="ECO:0000256" key="11">
    <source>
        <dbReference type="ARBA" id="ARBA00022839"/>
    </source>
</evidence>
<evidence type="ECO:0000256" key="13">
    <source>
        <dbReference type="ARBA" id="ARBA00023242"/>
    </source>
</evidence>
<feature type="compositionally biased region" description="Basic and acidic residues" evidence="15">
    <location>
        <begin position="557"/>
        <end position="568"/>
    </location>
</feature>
<evidence type="ECO:0000259" key="16">
    <source>
        <dbReference type="PROSITE" id="PS51061"/>
    </source>
</evidence>
<dbReference type="AlphaFoldDB" id="A0A914AXA8"/>
<dbReference type="RefSeq" id="XP_038068770.1">
    <property type="nucleotide sequence ID" value="XM_038212842.1"/>
</dbReference>
<keyword evidence="13" id="KW-0539">Nucleus</keyword>
<evidence type="ECO:0000256" key="14">
    <source>
        <dbReference type="ARBA" id="ARBA00031923"/>
    </source>
</evidence>
<dbReference type="Gene3D" id="3.30.70.330">
    <property type="match status" value="1"/>
</dbReference>
<reference evidence="17" key="1">
    <citation type="submission" date="2022-11" db="UniProtKB">
        <authorList>
            <consortium name="EnsemblMetazoa"/>
        </authorList>
    </citation>
    <scope>IDENTIFICATION</scope>
</reference>